<dbReference type="EMBL" id="RHHS01000015">
    <property type="protein sequence ID" value="RNB59037.1"/>
    <property type="molecule type" value="Genomic_DNA"/>
</dbReference>
<dbReference type="RefSeq" id="WP_122903873.1">
    <property type="nucleotide sequence ID" value="NZ_RHHS01000015.1"/>
</dbReference>
<comment type="caution">
    <text evidence="1">The sequence shown here is derived from an EMBL/GenBank/DDBJ whole genome shotgun (WGS) entry which is preliminary data.</text>
</comment>
<protein>
    <submittedName>
        <fullName evidence="1">Uncharacterized protein</fullName>
    </submittedName>
</protein>
<sequence>MALSKKGTRKMTVGQTDYRWVVSPAADGMIVATIQHAEGTGQLIRVYAKADVHDARLAGADGFLPTRERRAIKPSDVEAIITEAVAQGWEPEAKGAPLVFDWKGSTLVRRGR</sequence>
<accession>A0A3M8B7R3</accession>
<dbReference type="Proteomes" id="UP000268829">
    <property type="component" value="Unassembled WGS sequence"/>
</dbReference>
<dbReference type="OrthoDB" id="196248at2"/>
<reference evidence="1 2" key="1">
    <citation type="submission" date="2018-10" db="EMBL/GenBank/DDBJ databases">
        <title>Phylogenomics of Brevibacillus.</title>
        <authorList>
            <person name="Dunlap C."/>
        </authorList>
    </citation>
    <scope>NUCLEOTIDE SEQUENCE [LARGE SCALE GENOMIC DNA]</scope>
    <source>
        <strain evidence="1 2">DSM 100115</strain>
    </source>
</reference>
<dbReference type="AlphaFoldDB" id="A0A3M8B7R3"/>
<gene>
    <name evidence="1" type="ORF">EDM57_06070</name>
</gene>
<keyword evidence="2" id="KW-1185">Reference proteome</keyword>
<evidence type="ECO:0000313" key="2">
    <source>
        <dbReference type="Proteomes" id="UP000268829"/>
    </source>
</evidence>
<name>A0A3M8B7R3_9BACL</name>
<proteinExistence type="predicted"/>
<evidence type="ECO:0000313" key="1">
    <source>
        <dbReference type="EMBL" id="RNB59037.1"/>
    </source>
</evidence>
<organism evidence="1 2">
    <name type="scientific">Brevibacillus gelatini</name>
    <dbReference type="NCBI Taxonomy" id="1655277"/>
    <lineage>
        <taxon>Bacteria</taxon>
        <taxon>Bacillati</taxon>
        <taxon>Bacillota</taxon>
        <taxon>Bacilli</taxon>
        <taxon>Bacillales</taxon>
        <taxon>Paenibacillaceae</taxon>
        <taxon>Brevibacillus</taxon>
    </lineage>
</organism>